<comment type="caution">
    <text evidence="5">The sequence shown here is derived from an EMBL/GenBank/DDBJ whole genome shotgun (WGS) entry which is preliminary data.</text>
</comment>
<dbReference type="InterPro" id="IPR002935">
    <property type="entry name" value="SAM_O-MeTrfase"/>
</dbReference>
<evidence type="ECO:0000256" key="4">
    <source>
        <dbReference type="ARBA" id="ARBA00023453"/>
    </source>
</evidence>
<keyword evidence="2" id="KW-0808">Transferase</keyword>
<dbReference type="InterPro" id="IPR029063">
    <property type="entry name" value="SAM-dependent_MTases_sf"/>
</dbReference>
<dbReference type="PANTHER" id="PTHR10509">
    <property type="entry name" value="O-METHYLTRANSFERASE-RELATED"/>
    <property type="match status" value="1"/>
</dbReference>
<dbReference type="SUPFAM" id="SSF53335">
    <property type="entry name" value="S-adenosyl-L-methionine-dependent methyltransferases"/>
    <property type="match status" value="1"/>
</dbReference>
<evidence type="ECO:0000256" key="1">
    <source>
        <dbReference type="ARBA" id="ARBA00022603"/>
    </source>
</evidence>
<dbReference type="GO" id="GO:0008757">
    <property type="term" value="F:S-adenosylmethionine-dependent methyltransferase activity"/>
    <property type="evidence" value="ECO:0007669"/>
    <property type="project" value="TreeGrafter"/>
</dbReference>
<dbReference type="GO" id="GO:0032259">
    <property type="term" value="P:methylation"/>
    <property type="evidence" value="ECO:0007669"/>
    <property type="project" value="UniProtKB-KW"/>
</dbReference>
<keyword evidence="6" id="KW-1185">Reference proteome</keyword>
<dbReference type="PANTHER" id="PTHR10509:SF14">
    <property type="entry name" value="CAFFEOYL-COA O-METHYLTRANSFERASE 3-RELATED"/>
    <property type="match status" value="1"/>
</dbReference>
<organism evidence="5 6">
    <name type="scientific">Sordaria brevicollis</name>
    <dbReference type="NCBI Taxonomy" id="83679"/>
    <lineage>
        <taxon>Eukaryota</taxon>
        <taxon>Fungi</taxon>
        <taxon>Dikarya</taxon>
        <taxon>Ascomycota</taxon>
        <taxon>Pezizomycotina</taxon>
        <taxon>Sordariomycetes</taxon>
        <taxon>Sordariomycetidae</taxon>
        <taxon>Sordariales</taxon>
        <taxon>Sordariaceae</taxon>
        <taxon>Sordaria</taxon>
    </lineage>
</organism>
<accession>A0AAE0PME8</accession>
<keyword evidence="1" id="KW-0489">Methyltransferase</keyword>
<evidence type="ECO:0000256" key="2">
    <source>
        <dbReference type="ARBA" id="ARBA00022679"/>
    </source>
</evidence>
<dbReference type="EMBL" id="JAUTDP010000001">
    <property type="protein sequence ID" value="KAK3402691.1"/>
    <property type="molecule type" value="Genomic_DNA"/>
</dbReference>
<reference evidence="5" key="1">
    <citation type="journal article" date="2023" name="Mol. Phylogenet. Evol.">
        <title>Genome-scale phylogeny and comparative genomics of the fungal order Sordariales.</title>
        <authorList>
            <person name="Hensen N."/>
            <person name="Bonometti L."/>
            <person name="Westerberg I."/>
            <person name="Brannstrom I.O."/>
            <person name="Guillou S."/>
            <person name="Cros-Aarteil S."/>
            <person name="Calhoun S."/>
            <person name="Haridas S."/>
            <person name="Kuo A."/>
            <person name="Mondo S."/>
            <person name="Pangilinan J."/>
            <person name="Riley R."/>
            <person name="LaButti K."/>
            <person name="Andreopoulos B."/>
            <person name="Lipzen A."/>
            <person name="Chen C."/>
            <person name="Yan M."/>
            <person name="Daum C."/>
            <person name="Ng V."/>
            <person name="Clum A."/>
            <person name="Steindorff A."/>
            <person name="Ohm R.A."/>
            <person name="Martin F."/>
            <person name="Silar P."/>
            <person name="Natvig D.O."/>
            <person name="Lalanne C."/>
            <person name="Gautier V."/>
            <person name="Ament-Velasquez S.L."/>
            <person name="Kruys A."/>
            <person name="Hutchinson M.I."/>
            <person name="Powell A.J."/>
            <person name="Barry K."/>
            <person name="Miller A.N."/>
            <person name="Grigoriev I.V."/>
            <person name="Debuchy R."/>
            <person name="Gladieux P."/>
            <person name="Hiltunen Thoren M."/>
            <person name="Johannesson H."/>
        </authorList>
    </citation>
    <scope>NUCLEOTIDE SEQUENCE</scope>
    <source>
        <strain evidence="5">FGSC 1904</strain>
    </source>
</reference>
<dbReference type="GO" id="GO:0008171">
    <property type="term" value="F:O-methyltransferase activity"/>
    <property type="evidence" value="ECO:0007669"/>
    <property type="project" value="InterPro"/>
</dbReference>
<dbReference type="Proteomes" id="UP001281003">
    <property type="component" value="Unassembled WGS sequence"/>
</dbReference>
<evidence type="ECO:0000313" key="6">
    <source>
        <dbReference type="Proteomes" id="UP001281003"/>
    </source>
</evidence>
<dbReference type="Gene3D" id="3.40.50.150">
    <property type="entry name" value="Vaccinia Virus protein VP39"/>
    <property type="match status" value="1"/>
</dbReference>
<comment type="similarity">
    <text evidence="4">Belongs to the class I-like SAM-binding methyltransferase superfamily. Cation-dependent O-methyltransferase family.</text>
</comment>
<evidence type="ECO:0000256" key="3">
    <source>
        <dbReference type="ARBA" id="ARBA00022691"/>
    </source>
</evidence>
<proteinExistence type="inferred from homology"/>
<dbReference type="PROSITE" id="PS51682">
    <property type="entry name" value="SAM_OMT_I"/>
    <property type="match status" value="1"/>
</dbReference>
<keyword evidence="3" id="KW-0949">S-adenosyl-L-methionine</keyword>
<name>A0AAE0PME8_SORBR</name>
<dbReference type="AlphaFoldDB" id="A0AAE0PME8"/>
<dbReference type="Pfam" id="PF01596">
    <property type="entry name" value="Methyltransf_3"/>
    <property type="match status" value="1"/>
</dbReference>
<dbReference type="InterPro" id="IPR050362">
    <property type="entry name" value="Cation-dep_OMT"/>
</dbReference>
<protein>
    <submittedName>
        <fullName evidence="5">O-methyltransferase-domain-containing protein</fullName>
    </submittedName>
</protein>
<sequence>MSTGNFKFEKKDGSWVQNDVWTAVDGYTMSHLHPFTKPNASALQHALDSSKAAGLPDISASPAQSKFMALQCRVLGVTHALEVGTLGGYSAIWLASENPQMKVTTIEYDAKHVEVARKNIAYAGLEDRIEILQGSALEVLGQLKKEIDEGKRPKFGFFFIDADKPNNLNYFNAAVEMALPKAMICVDNVVRGGRIVDENATDPKDTAGRVLVEGVAKDERVESVVMQTVGEKSYDGCLWAILKEQA</sequence>
<reference evidence="5" key="2">
    <citation type="submission" date="2023-07" db="EMBL/GenBank/DDBJ databases">
        <authorList>
            <consortium name="Lawrence Berkeley National Laboratory"/>
            <person name="Haridas S."/>
            <person name="Hensen N."/>
            <person name="Bonometti L."/>
            <person name="Westerberg I."/>
            <person name="Brannstrom I.O."/>
            <person name="Guillou S."/>
            <person name="Cros-Aarteil S."/>
            <person name="Calhoun S."/>
            <person name="Kuo A."/>
            <person name="Mondo S."/>
            <person name="Pangilinan J."/>
            <person name="Riley R."/>
            <person name="LaButti K."/>
            <person name="Andreopoulos B."/>
            <person name="Lipzen A."/>
            <person name="Chen C."/>
            <person name="Yanf M."/>
            <person name="Daum C."/>
            <person name="Ng V."/>
            <person name="Clum A."/>
            <person name="Steindorff A."/>
            <person name="Ohm R."/>
            <person name="Martin F."/>
            <person name="Silar P."/>
            <person name="Natvig D."/>
            <person name="Lalanne C."/>
            <person name="Gautier V."/>
            <person name="Ament-velasquez S.L."/>
            <person name="Kruys A."/>
            <person name="Hutchinson M.I."/>
            <person name="Powell A.J."/>
            <person name="Barry K."/>
            <person name="Miller A.N."/>
            <person name="Grigoriev I.V."/>
            <person name="Debuchy R."/>
            <person name="Gladieux P."/>
            <person name="Thoren M.H."/>
            <person name="Johannesson H."/>
        </authorList>
    </citation>
    <scope>NUCLEOTIDE SEQUENCE</scope>
    <source>
        <strain evidence="5">FGSC 1904</strain>
    </source>
</reference>
<gene>
    <name evidence="5" type="ORF">B0T20DRAFT_344767</name>
</gene>
<dbReference type="CDD" id="cd02440">
    <property type="entry name" value="AdoMet_MTases"/>
    <property type="match status" value="1"/>
</dbReference>
<evidence type="ECO:0000313" key="5">
    <source>
        <dbReference type="EMBL" id="KAK3402691.1"/>
    </source>
</evidence>